<dbReference type="OMA" id="HIMAVAF"/>
<proteinExistence type="inferred from homology"/>
<keyword evidence="2" id="KW-0812">Transmembrane</keyword>
<dbReference type="HOGENOM" id="CLU_060001_0_0_1"/>
<dbReference type="AlphaFoldDB" id="E9GNI0"/>
<dbReference type="PhylomeDB" id="E9GNI0"/>
<evidence type="ECO:0000313" key="5">
    <source>
        <dbReference type="Proteomes" id="UP000000305"/>
    </source>
</evidence>
<comment type="similarity">
    <text evidence="1">Belongs to the peptidase M13 family.</text>
</comment>
<feature type="transmembrane region" description="Helical" evidence="2">
    <location>
        <begin position="21"/>
        <end position="42"/>
    </location>
</feature>
<dbReference type="OrthoDB" id="6359983at2759"/>
<evidence type="ECO:0000313" key="4">
    <source>
        <dbReference type="EMBL" id="EFX78952.1"/>
    </source>
</evidence>
<name>E9GNI0_DAPPU</name>
<dbReference type="InterPro" id="IPR042089">
    <property type="entry name" value="Peptidase_M13_dom_2"/>
</dbReference>
<organism evidence="4 5">
    <name type="scientific">Daphnia pulex</name>
    <name type="common">Water flea</name>
    <dbReference type="NCBI Taxonomy" id="6669"/>
    <lineage>
        <taxon>Eukaryota</taxon>
        <taxon>Metazoa</taxon>
        <taxon>Ecdysozoa</taxon>
        <taxon>Arthropoda</taxon>
        <taxon>Crustacea</taxon>
        <taxon>Branchiopoda</taxon>
        <taxon>Diplostraca</taxon>
        <taxon>Cladocera</taxon>
        <taxon>Anomopoda</taxon>
        <taxon>Daphniidae</taxon>
        <taxon>Daphnia</taxon>
    </lineage>
</organism>
<dbReference type="PANTHER" id="PTHR11733">
    <property type="entry name" value="ZINC METALLOPROTEASE FAMILY M13 NEPRILYSIN-RELATED"/>
    <property type="match status" value="1"/>
</dbReference>
<dbReference type="GO" id="GO:0006508">
    <property type="term" value="P:proteolysis"/>
    <property type="evidence" value="ECO:0007669"/>
    <property type="project" value="InterPro"/>
</dbReference>
<evidence type="ECO:0000256" key="2">
    <source>
        <dbReference type="SAM" id="Phobius"/>
    </source>
</evidence>
<dbReference type="InterPro" id="IPR000718">
    <property type="entry name" value="Peptidase_M13"/>
</dbReference>
<accession>E9GNI0</accession>
<dbReference type="STRING" id="6669.E9GNI0"/>
<dbReference type="Gene3D" id="1.10.1380.10">
    <property type="entry name" value="Neutral endopeptidase , domain2"/>
    <property type="match status" value="2"/>
</dbReference>
<evidence type="ECO:0000259" key="3">
    <source>
        <dbReference type="Pfam" id="PF05649"/>
    </source>
</evidence>
<keyword evidence="2" id="KW-0472">Membrane</keyword>
<feature type="domain" description="Peptidase M13 N-terminal" evidence="3">
    <location>
        <begin position="120"/>
        <end position="320"/>
    </location>
</feature>
<dbReference type="KEGG" id="dpx:DAPPUDRAFT_245516"/>
<dbReference type="SUPFAM" id="SSF55486">
    <property type="entry name" value="Metalloproteases ('zincins'), catalytic domain"/>
    <property type="match status" value="1"/>
</dbReference>
<dbReference type="EMBL" id="GL732555">
    <property type="protein sequence ID" value="EFX78952.1"/>
    <property type="molecule type" value="Genomic_DNA"/>
</dbReference>
<keyword evidence="5" id="KW-1185">Reference proteome</keyword>
<dbReference type="Proteomes" id="UP000000305">
    <property type="component" value="Unassembled WGS sequence"/>
</dbReference>
<dbReference type="eggNOG" id="KOG3624">
    <property type="taxonomic scope" value="Eukaryota"/>
</dbReference>
<dbReference type="Pfam" id="PF05649">
    <property type="entry name" value="Peptidase_M13_N"/>
    <property type="match status" value="1"/>
</dbReference>
<reference evidence="4 5" key="1">
    <citation type="journal article" date="2011" name="Science">
        <title>The ecoresponsive genome of Daphnia pulex.</title>
        <authorList>
            <person name="Colbourne J.K."/>
            <person name="Pfrender M.E."/>
            <person name="Gilbert D."/>
            <person name="Thomas W.K."/>
            <person name="Tucker A."/>
            <person name="Oakley T.H."/>
            <person name="Tokishita S."/>
            <person name="Aerts A."/>
            <person name="Arnold G.J."/>
            <person name="Basu M.K."/>
            <person name="Bauer D.J."/>
            <person name="Caceres C.E."/>
            <person name="Carmel L."/>
            <person name="Casola C."/>
            <person name="Choi J.H."/>
            <person name="Detter J.C."/>
            <person name="Dong Q."/>
            <person name="Dusheyko S."/>
            <person name="Eads B.D."/>
            <person name="Frohlich T."/>
            <person name="Geiler-Samerotte K.A."/>
            <person name="Gerlach D."/>
            <person name="Hatcher P."/>
            <person name="Jogdeo S."/>
            <person name="Krijgsveld J."/>
            <person name="Kriventseva E.V."/>
            <person name="Kultz D."/>
            <person name="Laforsch C."/>
            <person name="Lindquist E."/>
            <person name="Lopez J."/>
            <person name="Manak J.R."/>
            <person name="Muller J."/>
            <person name="Pangilinan J."/>
            <person name="Patwardhan R.P."/>
            <person name="Pitluck S."/>
            <person name="Pritham E.J."/>
            <person name="Rechtsteiner A."/>
            <person name="Rho M."/>
            <person name="Rogozin I.B."/>
            <person name="Sakarya O."/>
            <person name="Salamov A."/>
            <person name="Schaack S."/>
            <person name="Shapiro H."/>
            <person name="Shiga Y."/>
            <person name="Skalitzky C."/>
            <person name="Smith Z."/>
            <person name="Souvorov A."/>
            <person name="Sung W."/>
            <person name="Tang Z."/>
            <person name="Tsuchiya D."/>
            <person name="Tu H."/>
            <person name="Vos H."/>
            <person name="Wang M."/>
            <person name="Wolf Y.I."/>
            <person name="Yamagata H."/>
            <person name="Yamada T."/>
            <person name="Ye Y."/>
            <person name="Shaw J.R."/>
            <person name="Andrews J."/>
            <person name="Crease T.J."/>
            <person name="Tang H."/>
            <person name="Lucas S.M."/>
            <person name="Robertson H.M."/>
            <person name="Bork P."/>
            <person name="Koonin E.V."/>
            <person name="Zdobnov E.M."/>
            <person name="Grigoriev I.V."/>
            <person name="Lynch M."/>
            <person name="Boore J.L."/>
        </authorList>
    </citation>
    <scope>NUCLEOTIDE SEQUENCE [LARGE SCALE GENOMIC DNA]</scope>
</reference>
<dbReference type="GO" id="GO:0004222">
    <property type="term" value="F:metalloendopeptidase activity"/>
    <property type="evidence" value="ECO:0007669"/>
    <property type="project" value="InterPro"/>
</dbReference>
<gene>
    <name evidence="4" type="ORF">DAPPUDRAFT_245516</name>
</gene>
<protein>
    <recommendedName>
        <fullName evidence="3">Peptidase M13 N-terminal domain-containing protein</fullName>
    </recommendedName>
</protein>
<dbReference type="PANTHER" id="PTHR11733:SF224">
    <property type="entry name" value="NEPRILYSIN-2"/>
    <property type="match status" value="1"/>
</dbReference>
<evidence type="ECO:0000256" key="1">
    <source>
        <dbReference type="ARBA" id="ARBA00007357"/>
    </source>
</evidence>
<keyword evidence="2" id="KW-1133">Transmembrane helix</keyword>
<dbReference type="InterPro" id="IPR008753">
    <property type="entry name" value="Peptidase_M13_N"/>
</dbReference>
<dbReference type="InParanoid" id="E9GNI0"/>
<sequence length="388" mass="43178">MSTIDCFCRAQDSSRVTPISLCATVVVFVAVGLAIAMAALIYRGQQNDPSKVFDSETLAMVSPSAAAFTVSSHKVLDLDKATKYDADPSAKSANGNVCNTSGCVLAAAEILKNINKTVNPCEDFYSFAYGGFKTRNEIPDDQLSVTTFSLISDEVTEQLRSLIERPIKETDAEPFKLVKKLFQSCLNNKTRAEEVGLAPLKEVLDQFGGWPVVVGDSWDDSTFVWTDMIYKFRLAGYSIDYFVDFSVTTDLKNSTSRIIDLDQATLGLSREYLIKGLGDKDVKAYLDYQPTSGSDKDKDSATKQQTEALEFEIKLANLKYSAVLTGTTERKPHWEECTDLVSVLCNAVGAMYVREYFEEAARRSMNEMVKDIRNVFSEIIDELEWMDN</sequence>
<dbReference type="PROSITE" id="PS51885">
    <property type="entry name" value="NEPRILYSIN"/>
    <property type="match status" value="1"/>
</dbReference>